<reference evidence="1 2" key="1">
    <citation type="submission" date="2018-12" db="EMBL/GenBank/DDBJ databases">
        <title>Amycolatopsis eburnea sp. nov. actinomycete associate with arbuscular mycorrhiza fungal spore.</title>
        <authorList>
            <person name="Lumyong S."/>
            <person name="Chaiya L."/>
        </authorList>
    </citation>
    <scope>NUCLEOTIDE SEQUENCE [LARGE SCALE GENOMIC DNA]</scope>
    <source>
        <strain evidence="1 2">GLM-1</strain>
    </source>
</reference>
<keyword evidence="2" id="KW-1185">Reference proteome</keyword>
<dbReference type="AlphaFoldDB" id="A0A427TFR8"/>
<gene>
    <name evidence="1" type="ORF">EIY87_09355</name>
</gene>
<dbReference type="RefSeq" id="WP_125307262.1">
    <property type="nucleotide sequence ID" value="NZ_RSEC01000032.1"/>
</dbReference>
<proteinExistence type="predicted"/>
<accession>A0A427TFR8</accession>
<dbReference type="Proteomes" id="UP000267081">
    <property type="component" value="Unassembled WGS sequence"/>
</dbReference>
<organism evidence="1 2">
    <name type="scientific">Amycolatopsis eburnea</name>
    <dbReference type="NCBI Taxonomy" id="2267691"/>
    <lineage>
        <taxon>Bacteria</taxon>
        <taxon>Bacillati</taxon>
        <taxon>Actinomycetota</taxon>
        <taxon>Actinomycetes</taxon>
        <taxon>Pseudonocardiales</taxon>
        <taxon>Pseudonocardiaceae</taxon>
        <taxon>Amycolatopsis</taxon>
    </lineage>
</organism>
<evidence type="ECO:0000313" key="2">
    <source>
        <dbReference type="Proteomes" id="UP000267081"/>
    </source>
</evidence>
<evidence type="ECO:0008006" key="3">
    <source>
        <dbReference type="Google" id="ProtNLM"/>
    </source>
</evidence>
<name>A0A427TFR8_9PSEU</name>
<evidence type="ECO:0000313" key="1">
    <source>
        <dbReference type="EMBL" id="RSD22012.1"/>
    </source>
</evidence>
<sequence length="375" mass="39907">MTAPVYSYQIADLASNRILEDVVLTGVKFNKPLNSSGKFSASWKLGEDTAHLDAYDLTMPCRRVVYAFRDDRPIWGGIIWTRAYDSKTQTVAIGAGDWWSYFDHRKVLPVFAPNGTLTQVAALALTYTATDQNAIARGLVAAAQAHTGGSIGVVPADTATSGQLRDRTYNGYDLTATGDALTNLCNVINGPDIVFDVLPGASAPQRVIRVGTPSLGAQGSAHRWEIGGNTSAYAWPSDGTRMATRAFATGQGVELGLPIAVSEDTTKYAGGYPLLELEGQYGSAEDVGTLTGHAQADQQVGRMPVVLPKLLVRGDQSPTAAEVDRGDDGWLTIPPDRFHKTGWEGPVRVVDIAFAPGGDAERVELTMAPLLDGVA</sequence>
<dbReference type="OrthoDB" id="3515845at2"/>
<protein>
    <recommendedName>
        <fullName evidence="3">Minor tail protein</fullName>
    </recommendedName>
</protein>
<dbReference type="EMBL" id="RSEC01000032">
    <property type="protein sequence ID" value="RSD22012.1"/>
    <property type="molecule type" value="Genomic_DNA"/>
</dbReference>
<comment type="caution">
    <text evidence="1">The sequence shown here is derived from an EMBL/GenBank/DDBJ whole genome shotgun (WGS) entry which is preliminary data.</text>
</comment>